<dbReference type="EMBL" id="JBHSJJ010000009">
    <property type="protein sequence ID" value="MFC4873295.1"/>
    <property type="molecule type" value="Genomic_DNA"/>
</dbReference>
<reference evidence="3" key="1">
    <citation type="journal article" date="2019" name="Int. J. Syst. Evol. Microbiol.">
        <title>The Global Catalogue of Microorganisms (GCM) 10K type strain sequencing project: providing services to taxonomists for standard genome sequencing and annotation.</title>
        <authorList>
            <consortium name="The Broad Institute Genomics Platform"/>
            <consortium name="The Broad Institute Genome Sequencing Center for Infectious Disease"/>
            <person name="Wu L."/>
            <person name="Ma J."/>
        </authorList>
    </citation>
    <scope>NUCLEOTIDE SEQUENCE [LARGE SCALE GENOMIC DNA]</scope>
    <source>
        <strain evidence="3">CGMCC 4.7466</strain>
    </source>
</reference>
<dbReference type="RefSeq" id="WP_377066006.1">
    <property type="nucleotide sequence ID" value="NZ_JBHSJJ010000009.1"/>
</dbReference>
<keyword evidence="1" id="KW-0732">Signal</keyword>
<dbReference type="Proteomes" id="UP001595818">
    <property type="component" value="Unassembled WGS sequence"/>
</dbReference>
<sequence>MIKISLLLIFTQMWWLPVPCAAQEKPVTLKIWNLHPKPIVRGTLNGKSAYFLLDTGSDINVLHSGGQKRYNFRTQKNNYEWARNYRLSTVNGLQRDLFKVHGIRMELEGTNISCDFHALDIHGIVNAVRKRTGIHIAGIIGSETMKDYFFVIDYEMEQVMLKFPKYSKSWFR</sequence>
<evidence type="ECO:0000313" key="3">
    <source>
        <dbReference type="Proteomes" id="UP001595818"/>
    </source>
</evidence>
<keyword evidence="3" id="KW-1185">Reference proteome</keyword>
<dbReference type="InterPro" id="IPR001969">
    <property type="entry name" value="Aspartic_peptidase_AS"/>
</dbReference>
<protein>
    <recommendedName>
        <fullName evidence="4">Aspartyl protease</fullName>
    </recommendedName>
</protein>
<organism evidence="2 3">
    <name type="scientific">Negadavirga shengliensis</name>
    <dbReference type="NCBI Taxonomy" id="1389218"/>
    <lineage>
        <taxon>Bacteria</taxon>
        <taxon>Pseudomonadati</taxon>
        <taxon>Bacteroidota</taxon>
        <taxon>Cytophagia</taxon>
        <taxon>Cytophagales</taxon>
        <taxon>Cyclobacteriaceae</taxon>
        <taxon>Negadavirga</taxon>
    </lineage>
</organism>
<dbReference type="SUPFAM" id="SSF50630">
    <property type="entry name" value="Acid proteases"/>
    <property type="match status" value="1"/>
</dbReference>
<gene>
    <name evidence="2" type="ORF">ACFPFU_16460</name>
</gene>
<dbReference type="Gene3D" id="2.40.70.10">
    <property type="entry name" value="Acid Proteases"/>
    <property type="match status" value="1"/>
</dbReference>
<feature type="chain" id="PRO_5045062845" description="Aspartyl protease" evidence="1">
    <location>
        <begin position="22"/>
        <end position="172"/>
    </location>
</feature>
<name>A0ABV9T3K4_9BACT</name>
<evidence type="ECO:0008006" key="4">
    <source>
        <dbReference type="Google" id="ProtNLM"/>
    </source>
</evidence>
<feature type="signal peptide" evidence="1">
    <location>
        <begin position="1"/>
        <end position="21"/>
    </location>
</feature>
<dbReference type="PROSITE" id="PS00141">
    <property type="entry name" value="ASP_PROTEASE"/>
    <property type="match status" value="1"/>
</dbReference>
<evidence type="ECO:0000313" key="2">
    <source>
        <dbReference type="EMBL" id="MFC4873295.1"/>
    </source>
</evidence>
<comment type="caution">
    <text evidence="2">The sequence shown here is derived from an EMBL/GenBank/DDBJ whole genome shotgun (WGS) entry which is preliminary data.</text>
</comment>
<proteinExistence type="predicted"/>
<evidence type="ECO:0000256" key="1">
    <source>
        <dbReference type="SAM" id="SignalP"/>
    </source>
</evidence>
<dbReference type="InterPro" id="IPR021109">
    <property type="entry name" value="Peptidase_aspartic_dom_sf"/>
</dbReference>
<accession>A0ABV9T3K4</accession>